<evidence type="ECO:0000313" key="1">
    <source>
        <dbReference type="EMBL" id="GBO32133.1"/>
    </source>
</evidence>
<dbReference type="OrthoDB" id="6429061at2759"/>
<dbReference type="EMBL" id="BGPR01055591">
    <property type="protein sequence ID" value="GBO32133.1"/>
    <property type="molecule type" value="Genomic_DNA"/>
</dbReference>
<sequence>MVTVYFSLVHNIEEIQDSICVGQHKDAGDFRAILFIKMKSVFCFTPKLRDKVVQKMNSELWYESVPQLILETKEILISRRFKTRPNCP</sequence>
<protein>
    <submittedName>
        <fullName evidence="1">Uncharacterized protein</fullName>
    </submittedName>
</protein>
<dbReference type="Proteomes" id="UP000499080">
    <property type="component" value="Unassembled WGS sequence"/>
</dbReference>
<name>A0A4Y2W351_ARAVE</name>
<gene>
    <name evidence="1" type="ORF">AVEN_253303_1</name>
</gene>
<reference evidence="1 2" key="1">
    <citation type="journal article" date="2019" name="Sci. Rep.">
        <title>Orb-weaving spider Araneus ventricosus genome elucidates the spidroin gene catalogue.</title>
        <authorList>
            <person name="Kono N."/>
            <person name="Nakamura H."/>
            <person name="Ohtoshi R."/>
            <person name="Moran D.A.P."/>
            <person name="Shinohara A."/>
            <person name="Yoshida Y."/>
            <person name="Fujiwara M."/>
            <person name="Mori M."/>
            <person name="Tomita M."/>
            <person name="Arakawa K."/>
        </authorList>
    </citation>
    <scope>NUCLEOTIDE SEQUENCE [LARGE SCALE GENOMIC DNA]</scope>
</reference>
<dbReference type="AlphaFoldDB" id="A0A4Y2W351"/>
<keyword evidence="2" id="KW-1185">Reference proteome</keyword>
<comment type="caution">
    <text evidence="1">The sequence shown here is derived from an EMBL/GenBank/DDBJ whole genome shotgun (WGS) entry which is preliminary data.</text>
</comment>
<organism evidence="1 2">
    <name type="scientific">Araneus ventricosus</name>
    <name type="common">Orbweaver spider</name>
    <name type="synonym">Epeira ventricosa</name>
    <dbReference type="NCBI Taxonomy" id="182803"/>
    <lineage>
        <taxon>Eukaryota</taxon>
        <taxon>Metazoa</taxon>
        <taxon>Ecdysozoa</taxon>
        <taxon>Arthropoda</taxon>
        <taxon>Chelicerata</taxon>
        <taxon>Arachnida</taxon>
        <taxon>Araneae</taxon>
        <taxon>Araneomorphae</taxon>
        <taxon>Entelegynae</taxon>
        <taxon>Araneoidea</taxon>
        <taxon>Araneidae</taxon>
        <taxon>Araneus</taxon>
    </lineage>
</organism>
<evidence type="ECO:0000313" key="2">
    <source>
        <dbReference type="Proteomes" id="UP000499080"/>
    </source>
</evidence>
<accession>A0A4Y2W351</accession>
<proteinExistence type="predicted"/>